<protein>
    <submittedName>
        <fullName evidence="2">BA75_00614T0</fullName>
    </submittedName>
</protein>
<accession>A0A1B2J9M1</accession>
<gene>
    <name evidence="2" type="ORF">ATY40_BA7500614</name>
</gene>
<name>A0A1B2J9M1_PICPA</name>
<dbReference type="EMBL" id="CP014584">
    <property type="protein sequence ID" value="ANZ74711.1"/>
    <property type="molecule type" value="Genomic_DNA"/>
</dbReference>
<proteinExistence type="predicted"/>
<evidence type="ECO:0000313" key="3">
    <source>
        <dbReference type="Proteomes" id="UP000094565"/>
    </source>
</evidence>
<sequence>MQHTCTCQDIGCQMLPNAYYSNAKYVDVRFRLFICSLIVYSTPPRSTRLGNPPSRFSTWLSPLSLRLDPIRCKNSIEGNSIPNVNTNPPELLFKPHKRGELVQQPTKLSPLLWLYIILKESLTLFFLFFFFFFLSYSFVLCIPYNFKLGSTPPCCTSRTYSRRVALSIVSIITPNRFRLLITYNSLSTPIYGPGSSTTLRHHHL</sequence>
<keyword evidence="3" id="KW-1185">Reference proteome</keyword>
<evidence type="ECO:0000256" key="1">
    <source>
        <dbReference type="SAM" id="Phobius"/>
    </source>
</evidence>
<feature type="transmembrane region" description="Helical" evidence="1">
    <location>
        <begin position="122"/>
        <end position="146"/>
    </location>
</feature>
<organism evidence="2 3">
    <name type="scientific">Komagataella pastoris</name>
    <name type="common">Yeast</name>
    <name type="synonym">Pichia pastoris</name>
    <dbReference type="NCBI Taxonomy" id="4922"/>
    <lineage>
        <taxon>Eukaryota</taxon>
        <taxon>Fungi</taxon>
        <taxon>Dikarya</taxon>
        <taxon>Ascomycota</taxon>
        <taxon>Saccharomycotina</taxon>
        <taxon>Pichiomycetes</taxon>
        <taxon>Pichiales</taxon>
        <taxon>Pichiaceae</taxon>
        <taxon>Komagataella</taxon>
    </lineage>
</organism>
<keyword evidence="1" id="KW-0472">Membrane</keyword>
<dbReference type="AlphaFoldDB" id="A0A1B2J9M1"/>
<keyword evidence="1" id="KW-0812">Transmembrane</keyword>
<keyword evidence="1" id="KW-1133">Transmembrane helix</keyword>
<reference evidence="2 3" key="1">
    <citation type="submission" date="2016-02" db="EMBL/GenBank/DDBJ databases">
        <title>Comparative genomic and transcriptomic foundation for Pichia pastoris.</title>
        <authorList>
            <person name="Love K.R."/>
            <person name="Shah K.A."/>
            <person name="Whittaker C.A."/>
            <person name="Wu J."/>
            <person name="Bartlett M.C."/>
            <person name="Ma D."/>
            <person name="Leeson R.L."/>
            <person name="Priest M."/>
            <person name="Young S.K."/>
            <person name="Love J.C."/>
        </authorList>
    </citation>
    <scope>NUCLEOTIDE SEQUENCE [LARGE SCALE GENOMIC DNA]</scope>
    <source>
        <strain evidence="2 3">ATCC 28485</strain>
    </source>
</reference>
<evidence type="ECO:0000313" key="2">
    <source>
        <dbReference type="EMBL" id="ANZ74711.1"/>
    </source>
</evidence>
<dbReference type="Proteomes" id="UP000094565">
    <property type="component" value="Chromosome 1"/>
</dbReference>